<evidence type="ECO:0000256" key="3">
    <source>
        <dbReference type="ARBA" id="ARBA00022723"/>
    </source>
</evidence>
<dbReference type="GO" id="GO:0010273">
    <property type="term" value="P:detoxification of copper ion"/>
    <property type="evidence" value="ECO:0007669"/>
    <property type="project" value="TreeGrafter"/>
</dbReference>
<dbReference type="GO" id="GO:0005634">
    <property type="term" value="C:nucleus"/>
    <property type="evidence" value="ECO:0007669"/>
    <property type="project" value="TreeGrafter"/>
</dbReference>
<dbReference type="PANTHER" id="PTHR23299:SF22">
    <property type="entry name" value="METALLOTHIONEIN-1G"/>
    <property type="match status" value="1"/>
</dbReference>
<dbReference type="GO" id="GO:0071280">
    <property type="term" value="P:cellular response to copper ion"/>
    <property type="evidence" value="ECO:0007669"/>
    <property type="project" value="TreeGrafter"/>
</dbReference>
<dbReference type="InterPro" id="IPR017854">
    <property type="entry name" value="Metalthion_dom_sf"/>
</dbReference>
<comment type="similarity">
    <text evidence="2 5">Belongs to the metallothionein superfamily. Type 1 family.</text>
</comment>
<sequence>MLLCHRRILLLHVSCKCKEFKCTSCKKSCCSCCLVGCAKCSQGCICKEASDKCSCCA</sequence>
<keyword evidence="3 5" id="KW-0479">Metal-binding</keyword>
<dbReference type="FunFam" id="4.10.10.10:FF:000001">
    <property type="entry name" value="Metallothionein"/>
    <property type="match status" value="1"/>
</dbReference>
<evidence type="ECO:0000256" key="1">
    <source>
        <dbReference type="ARBA" id="ARBA00002597"/>
    </source>
</evidence>
<evidence type="ECO:0000313" key="7">
    <source>
        <dbReference type="Proteomes" id="UP000694547"/>
    </source>
</evidence>
<evidence type="ECO:0000256" key="2">
    <source>
        <dbReference type="ARBA" id="ARBA00007283"/>
    </source>
</evidence>
<dbReference type="PANTHER" id="PTHR23299">
    <property type="entry name" value="METALLOTHIONEIN"/>
    <property type="match status" value="1"/>
</dbReference>
<dbReference type="Ensembl" id="ENSPEMT00000037325.1">
    <property type="protein sequence ID" value="ENSPEMP00000030347.1"/>
    <property type="gene ID" value="ENSPEMG00000025830.1"/>
</dbReference>
<dbReference type="Gene3D" id="4.10.10.10">
    <property type="entry name" value="Metallothionein Isoform II"/>
    <property type="match status" value="1"/>
</dbReference>
<keyword evidence="4 5" id="KW-0480">Metal-thiolate cluster</keyword>
<reference evidence="6" key="3">
    <citation type="submission" date="2025-09" db="UniProtKB">
        <authorList>
            <consortium name="Ensembl"/>
        </authorList>
    </citation>
    <scope>IDENTIFICATION</scope>
</reference>
<dbReference type="GO" id="GO:0071276">
    <property type="term" value="P:cellular response to cadmium ion"/>
    <property type="evidence" value="ECO:0007669"/>
    <property type="project" value="TreeGrafter"/>
</dbReference>
<accession>A0A8C8W1Q1</accession>
<comment type="function">
    <text evidence="1">Metallothioneins have a high content of cysteine residues that bind various heavy metals; these proteins are transcriptionally regulated by both heavy metals and glucocorticoids.</text>
</comment>
<evidence type="ECO:0000256" key="4">
    <source>
        <dbReference type="ARBA" id="ARBA00022851"/>
    </source>
</evidence>
<dbReference type="GO" id="GO:0046872">
    <property type="term" value="F:metal ion binding"/>
    <property type="evidence" value="ECO:0007669"/>
    <property type="project" value="UniProtKB-KW"/>
</dbReference>
<evidence type="ECO:0000313" key="6">
    <source>
        <dbReference type="Ensembl" id="ENSPEMP00000030347.1"/>
    </source>
</evidence>
<reference evidence="6 7" key="1">
    <citation type="submission" date="2018-10" db="EMBL/GenBank/DDBJ databases">
        <title>Improved assembly of the deer mouse Peromyscus maniculatus genome.</title>
        <authorList>
            <person name="Lassance J.-M."/>
            <person name="Hoekstra H.E."/>
        </authorList>
    </citation>
    <scope>NUCLEOTIDE SEQUENCE [LARGE SCALE GENOMIC DNA]</scope>
</reference>
<evidence type="ECO:0000256" key="5">
    <source>
        <dbReference type="RuleBase" id="RU000621"/>
    </source>
</evidence>
<dbReference type="Proteomes" id="UP000694547">
    <property type="component" value="Chromosome X"/>
</dbReference>
<dbReference type="SUPFAM" id="SSF57868">
    <property type="entry name" value="Metallothionein"/>
    <property type="match status" value="1"/>
</dbReference>
<reference evidence="6" key="2">
    <citation type="submission" date="2025-08" db="UniProtKB">
        <authorList>
            <consortium name="Ensembl"/>
        </authorList>
    </citation>
    <scope>IDENTIFICATION</scope>
</reference>
<organism evidence="6 7">
    <name type="scientific">Peromyscus maniculatus bairdii</name>
    <name type="common">Prairie deer mouse</name>
    <dbReference type="NCBI Taxonomy" id="230844"/>
    <lineage>
        <taxon>Eukaryota</taxon>
        <taxon>Metazoa</taxon>
        <taxon>Chordata</taxon>
        <taxon>Craniata</taxon>
        <taxon>Vertebrata</taxon>
        <taxon>Euteleostomi</taxon>
        <taxon>Mammalia</taxon>
        <taxon>Eutheria</taxon>
        <taxon>Euarchontoglires</taxon>
        <taxon>Glires</taxon>
        <taxon>Rodentia</taxon>
        <taxon>Myomorpha</taxon>
        <taxon>Muroidea</taxon>
        <taxon>Cricetidae</taxon>
        <taxon>Neotominae</taxon>
        <taxon>Peromyscus</taxon>
    </lineage>
</organism>
<dbReference type="InterPro" id="IPR023587">
    <property type="entry name" value="Metalthion_dom_sf_vert"/>
</dbReference>
<name>A0A8C8W1Q1_PERMB</name>
<dbReference type="GO" id="GO:0006882">
    <property type="term" value="P:intracellular zinc ion homeostasis"/>
    <property type="evidence" value="ECO:0007669"/>
    <property type="project" value="TreeGrafter"/>
</dbReference>
<dbReference type="GeneTree" id="ENSGT00950000182967"/>
<dbReference type="InterPro" id="IPR000006">
    <property type="entry name" value="Metalthion_vert"/>
</dbReference>
<proteinExistence type="inferred from homology"/>
<dbReference type="Pfam" id="PF00131">
    <property type="entry name" value="Metallothio"/>
    <property type="match status" value="1"/>
</dbReference>
<dbReference type="GO" id="GO:0005737">
    <property type="term" value="C:cytoplasm"/>
    <property type="evidence" value="ECO:0007669"/>
    <property type="project" value="TreeGrafter"/>
</dbReference>
<keyword evidence="7" id="KW-1185">Reference proteome</keyword>
<protein>
    <recommendedName>
        <fullName evidence="5">Metallothionein</fullName>
    </recommendedName>
</protein>
<dbReference type="GO" id="GO:0071294">
    <property type="term" value="P:cellular response to zinc ion"/>
    <property type="evidence" value="ECO:0007669"/>
    <property type="project" value="TreeGrafter"/>
</dbReference>
<dbReference type="AlphaFoldDB" id="A0A8C8W1Q1"/>
<dbReference type="PRINTS" id="PR00860">
    <property type="entry name" value="MTVERTEBRATE"/>
</dbReference>